<protein>
    <submittedName>
        <fullName evidence="2">43385_t:CDS:1</fullName>
    </submittedName>
</protein>
<evidence type="ECO:0000313" key="2">
    <source>
        <dbReference type="EMBL" id="CAG8830128.1"/>
    </source>
</evidence>
<keyword evidence="3" id="KW-1185">Reference proteome</keyword>
<dbReference type="EMBL" id="CAJVQB010042128">
    <property type="protein sequence ID" value="CAG8830128.1"/>
    <property type="molecule type" value="Genomic_DNA"/>
</dbReference>
<feature type="non-terminal residue" evidence="2">
    <location>
        <position position="1"/>
    </location>
</feature>
<accession>A0ABN7WFK6</accession>
<gene>
    <name evidence="2" type="ORF">GMARGA_LOCUS30211</name>
</gene>
<dbReference type="Proteomes" id="UP000789901">
    <property type="component" value="Unassembled WGS sequence"/>
</dbReference>
<feature type="coiled-coil region" evidence="1">
    <location>
        <begin position="76"/>
        <end position="110"/>
    </location>
</feature>
<sequence length="202" mass="23833">DSHKEELCKELDRLINELMRAEEKYLPLIKHGYPVKYIFTQSRQSILQLKKKFKTFTQHQLSLTQTILYKRVLAEKEKVATTIKNLCEEVANLKNELIKNNKQIALLTERYKKLLDTHKSLLKNHTTLKDDYDALLENNSDYYMIDSIWDCFSNKILLVVYTNIDYSQIYDLNPLLELNIGTSREKNQGQAFQSGYGEERTF</sequence>
<evidence type="ECO:0000313" key="3">
    <source>
        <dbReference type="Proteomes" id="UP000789901"/>
    </source>
</evidence>
<name>A0ABN7WFK6_GIGMA</name>
<evidence type="ECO:0000256" key="1">
    <source>
        <dbReference type="SAM" id="Coils"/>
    </source>
</evidence>
<keyword evidence="1" id="KW-0175">Coiled coil</keyword>
<organism evidence="2 3">
    <name type="scientific">Gigaspora margarita</name>
    <dbReference type="NCBI Taxonomy" id="4874"/>
    <lineage>
        <taxon>Eukaryota</taxon>
        <taxon>Fungi</taxon>
        <taxon>Fungi incertae sedis</taxon>
        <taxon>Mucoromycota</taxon>
        <taxon>Glomeromycotina</taxon>
        <taxon>Glomeromycetes</taxon>
        <taxon>Diversisporales</taxon>
        <taxon>Gigasporaceae</taxon>
        <taxon>Gigaspora</taxon>
    </lineage>
</organism>
<comment type="caution">
    <text evidence="2">The sequence shown here is derived from an EMBL/GenBank/DDBJ whole genome shotgun (WGS) entry which is preliminary data.</text>
</comment>
<proteinExistence type="predicted"/>
<reference evidence="2 3" key="1">
    <citation type="submission" date="2021-06" db="EMBL/GenBank/DDBJ databases">
        <authorList>
            <person name="Kallberg Y."/>
            <person name="Tangrot J."/>
            <person name="Rosling A."/>
        </authorList>
    </citation>
    <scope>NUCLEOTIDE SEQUENCE [LARGE SCALE GENOMIC DNA]</scope>
    <source>
        <strain evidence="2 3">120-4 pot B 10/14</strain>
    </source>
</reference>